<dbReference type="PANTHER" id="PTHR43343">
    <property type="entry name" value="PEPTIDASE S12"/>
    <property type="match status" value="1"/>
</dbReference>
<dbReference type="InterPro" id="IPR009003">
    <property type="entry name" value="Peptidase_S1_PA"/>
</dbReference>
<evidence type="ECO:0000256" key="1">
    <source>
        <dbReference type="ARBA" id="ARBA00010541"/>
    </source>
</evidence>
<dbReference type="Gene3D" id="2.30.42.10">
    <property type="match status" value="1"/>
</dbReference>
<dbReference type="SMART" id="SM00228">
    <property type="entry name" value="PDZ"/>
    <property type="match status" value="1"/>
</dbReference>
<name>A0ABU2AZ70_9MICC</name>
<protein>
    <submittedName>
        <fullName evidence="7">S1-C subfamily serine protease</fullName>
    </submittedName>
</protein>
<evidence type="ECO:0000256" key="3">
    <source>
        <dbReference type="ARBA" id="ARBA00022801"/>
    </source>
</evidence>
<feature type="compositionally biased region" description="Low complexity" evidence="4">
    <location>
        <begin position="1"/>
        <end position="13"/>
    </location>
</feature>
<accession>A0ABU2AZ70</accession>
<keyword evidence="8" id="KW-1185">Reference proteome</keyword>
<dbReference type="SUPFAM" id="SSF50156">
    <property type="entry name" value="PDZ domain-like"/>
    <property type="match status" value="1"/>
</dbReference>
<sequence>MNQQPPSSDQPSSSDDRRPDQPYPRHYGAAGPPPPPPGPSPYGPGEQEPYRPYNTQGFGEGPYRNQAHGPVYHPTDPRHDPRWVYTGHDPRDETRPIPYFSGDYTGPDHYFEPPRKRRGPLQVLITGAGLVGFAILLLGFLSLVFDWDDDSASFEEFFSSAPNDPPPEVVPETDNAAQDLIEQLDHVHEGITVDWEAGGQHTGPGLDPGQEVPDAPGIFMVDTQVYQYLGFGTGMVVSSDGLAITNYHVVESSMSVSITMADTNETYSATVLGRDASRDIAVLQIDTDEPLQVTSINPDEVSVGDTVAGVGNAGGQGYLTSVVGEIYATDETIHIEPPEPGSPPQWLDGLLMITSDIVPGYSGGPTVDANGQVIGVSTAASQNTTNSDEAFGYAVPIVSALEVVEQVLAGDDSGDVVIGAGGALGIVVSSEEGAGARVIEVSTDSAAADIGIQPDDVIVEIDGQEVVNSSFISRYVRDMNPGEEVEVVWQSPDGQVHQDTAVLDEAEIN</sequence>
<dbReference type="GO" id="GO:0006508">
    <property type="term" value="P:proteolysis"/>
    <property type="evidence" value="ECO:0007669"/>
    <property type="project" value="UniProtKB-KW"/>
</dbReference>
<dbReference type="GO" id="GO:0008233">
    <property type="term" value="F:peptidase activity"/>
    <property type="evidence" value="ECO:0007669"/>
    <property type="project" value="UniProtKB-KW"/>
</dbReference>
<evidence type="ECO:0000256" key="4">
    <source>
        <dbReference type="SAM" id="MobiDB-lite"/>
    </source>
</evidence>
<feature type="transmembrane region" description="Helical" evidence="5">
    <location>
        <begin position="123"/>
        <end position="145"/>
    </location>
</feature>
<feature type="region of interest" description="Disordered" evidence="4">
    <location>
        <begin position="1"/>
        <end position="81"/>
    </location>
</feature>
<evidence type="ECO:0000259" key="6">
    <source>
        <dbReference type="PROSITE" id="PS50106"/>
    </source>
</evidence>
<dbReference type="InterPro" id="IPR051201">
    <property type="entry name" value="Chloro_Bact_Ser_Proteases"/>
</dbReference>
<dbReference type="EMBL" id="JAVDYJ010000001">
    <property type="protein sequence ID" value="MDR7346649.1"/>
    <property type="molecule type" value="Genomic_DNA"/>
</dbReference>
<dbReference type="PROSITE" id="PS50106">
    <property type="entry name" value="PDZ"/>
    <property type="match status" value="1"/>
</dbReference>
<dbReference type="Proteomes" id="UP001183794">
    <property type="component" value="Unassembled WGS sequence"/>
</dbReference>
<organism evidence="7 8">
    <name type="scientific">Enteractinococcus fodinae</name>
    <dbReference type="NCBI Taxonomy" id="684663"/>
    <lineage>
        <taxon>Bacteria</taxon>
        <taxon>Bacillati</taxon>
        <taxon>Actinomycetota</taxon>
        <taxon>Actinomycetes</taxon>
        <taxon>Micrococcales</taxon>
        <taxon>Micrococcaceae</taxon>
    </lineage>
</organism>
<reference evidence="7 8" key="1">
    <citation type="submission" date="2023-07" db="EMBL/GenBank/DDBJ databases">
        <title>Sequencing the genomes of 1000 actinobacteria strains.</title>
        <authorList>
            <person name="Klenk H.-P."/>
        </authorList>
    </citation>
    <scope>NUCLEOTIDE SEQUENCE [LARGE SCALE GENOMIC DNA]</scope>
    <source>
        <strain evidence="7 8">DSM 22966</strain>
    </source>
</reference>
<gene>
    <name evidence="7" type="ORF">J2S62_000906</name>
</gene>
<comment type="caution">
    <text evidence="7">The sequence shown here is derived from an EMBL/GenBank/DDBJ whole genome shotgun (WGS) entry which is preliminary data.</text>
</comment>
<dbReference type="InterPro" id="IPR001478">
    <property type="entry name" value="PDZ"/>
</dbReference>
<dbReference type="InterPro" id="IPR036034">
    <property type="entry name" value="PDZ_sf"/>
</dbReference>
<dbReference type="SUPFAM" id="SSF50494">
    <property type="entry name" value="Trypsin-like serine proteases"/>
    <property type="match status" value="1"/>
</dbReference>
<keyword evidence="5" id="KW-1133">Transmembrane helix</keyword>
<evidence type="ECO:0000256" key="2">
    <source>
        <dbReference type="ARBA" id="ARBA00022670"/>
    </source>
</evidence>
<keyword evidence="2 7" id="KW-0645">Protease</keyword>
<dbReference type="Gene3D" id="2.40.10.10">
    <property type="entry name" value="Trypsin-like serine proteases"/>
    <property type="match status" value="2"/>
</dbReference>
<dbReference type="PANTHER" id="PTHR43343:SF3">
    <property type="entry name" value="PROTEASE DO-LIKE 8, CHLOROPLASTIC"/>
    <property type="match status" value="1"/>
</dbReference>
<feature type="domain" description="PDZ" evidence="6">
    <location>
        <begin position="422"/>
        <end position="470"/>
    </location>
</feature>
<comment type="similarity">
    <text evidence="1">Belongs to the peptidase S1C family.</text>
</comment>
<dbReference type="PRINTS" id="PR00834">
    <property type="entry name" value="PROTEASES2C"/>
</dbReference>
<proteinExistence type="inferred from homology"/>
<evidence type="ECO:0000256" key="5">
    <source>
        <dbReference type="SAM" id="Phobius"/>
    </source>
</evidence>
<dbReference type="RefSeq" id="WP_310171865.1">
    <property type="nucleotide sequence ID" value="NZ_BAABHE010000002.1"/>
</dbReference>
<dbReference type="InterPro" id="IPR043504">
    <property type="entry name" value="Peptidase_S1_PA_chymotrypsin"/>
</dbReference>
<evidence type="ECO:0000313" key="7">
    <source>
        <dbReference type="EMBL" id="MDR7346649.1"/>
    </source>
</evidence>
<evidence type="ECO:0000313" key="8">
    <source>
        <dbReference type="Proteomes" id="UP001183794"/>
    </source>
</evidence>
<dbReference type="InterPro" id="IPR001940">
    <property type="entry name" value="Peptidase_S1C"/>
</dbReference>
<feature type="compositionally biased region" description="Pro residues" evidence="4">
    <location>
        <begin position="31"/>
        <end position="42"/>
    </location>
</feature>
<dbReference type="Pfam" id="PF13180">
    <property type="entry name" value="PDZ_2"/>
    <property type="match status" value="1"/>
</dbReference>
<keyword evidence="5" id="KW-0472">Membrane</keyword>
<keyword evidence="5" id="KW-0812">Transmembrane</keyword>
<keyword evidence="3" id="KW-0378">Hydrolase</keyword>
<dbReference type="Pfam" id="PF13365">
    <property type="entry name" value="Trypsin_2"/>
    <property type="match status" value="1"/>
</dbReference>